<evidence type="ECO:0000256" key="6">
    <source>
        <dbReference type="RuleBase" id="RU000489"/>
    </source>
</evidence>
<evidence type="ECO:0000256" key="3">
    <source>
        <dbReference type="ARBA" id="ARBA00022801"/>
    </source>
</evidence>
<evidence type="ECO:0000259" key="9">
    <source>
        <dbReference type="PROSITE" id="PS51910"/>
    </source>
</evidence>
<evidence type="ECO:0000256" key="8">
    <source>
        <dbReference type="SAM" id="SignalP"/>
    </source>
</evidence>
<keyword evidence="4" id="KW-0119">Carbohydrate metabolism</keyword>
<dbReference type="EMBL" id="CP107006">
    <property type="protein sequence ID" value="UYQ94022.1"/>
    <property type="molecule type" value="Genomic_DNA"/>
</dbReference>
<accession>A0ABY6J6Y5</accession>
<evidence type="ECO:0000256" key="2">
    <source>
        <dbReference type="ARBA" id="ARBA00012729"/>
    </source>
</evidence>
<dbReference type="Proteomes" id="UP001162741">
    <property type="component" value="Chromosome"/>
</dbReference>
<evidence type="ECO:0000256" key="5">
    <source>
        <dbReference type="ARBA" id="ARBA00023295"/>
    </source>
</evidence>
<dbReference type="CDD" id="cd06548">
    <property type="entry name" value="GH18_chitinase"/>
    <property type="match status" value="1"/>
</dbReference>
<dbReference type="EC" id="3.2.1.14" evidence="2"/>
<protein>
    <recommendedName>
        <fullName evidence="2">chitinase</fullName>
        <ecNumber evidence="2">3.2.1.14</ecNumber>
    </recommendedName>
</protein>
<organism evidence="10 11">
    <name type="scientific">Chitinophaga horti</name>
    <dbReference type="NCBI Taxonomy" id="2920382"/>
    <lineage>
        <taxon>Bacteria</taxon>
        <taxon>Pseudomonadati</taxon>
        <taxon>Bacteroidota</taxon>
        <taxon>Chitinophagia</taxon>
        <taxon>Chitinophagales</taxon>
        <taxon>Chitinophagaceae</taxon>
        <taxon>Chitinophaga</taxon>
    </lineage>
</organism>
<keyword evidence="5 6" id="KW-0326">Glycosidase</keyword>
<keyword evidence="4" id="KW-0624">Polysaccharide degradation</keyword>
<dbReference type="InterPro" id="IPR050314">
    <property type="entry name" value="Glycosyl_Hydrlase_18"/>
</dbReference>
<evidence type="ECO:0000313" key="11">
    <source>
        <dbReference type="Proteomes" id="UP001162741"/>
    </source>
</evidence>
<dbReference type="RefSeq" id="WP_264281987.1">
    <property type="nucleotide sequence ID" value="NZ_CP107006.1"/>
</dbReference>
<proteinExistence type="inferred from homology"/>
<evidence type="ECO:0000313" key="10">
    <source>
        <dbReference type="EMBL" id="UYQ94022.1"/>
    </source>
</evidence>
<keyword evidence="8" id="KW-0732">Signal</keyword>
<dbReference type="SMART" id="SM00636">
    <property type="entry name" value="Glyco_18"/>
    <property type="match status" value="1"/>
</dbReference>
<dbReference type="InterPro" id="IPR001223">
    <property type="entry name" value="Glyco_hydro18_cat"/>
</dbReference>
<dbReference type="PANTHER" id="PTHR11177:SF317">
    <property type="entry name" value="CHITINASE 12-RELATED"/>
    <property type="match status" value="1"/>
</dbReference>
<feature type="domain" description="GH18" evidence="9">
    <location>
        <begin position="29"/>
        <end position="375"/>
    </location>
</feature>
<dbReference type="GO" id="GO:0016787">
    <property type="term" value="F:hydrolase activity"/>
    <property type="evidence" value="ECO:0007669"/>
    <property type="project" value="UniProtKB-KW"/>
</dbReference>
<dbReference type="PROSITE" id="PS01095">
    <property type="entry name" value="GH18_1"/>
    <property type="match status" value="1"/>
</dbReference>
<dbReference type="Gene3D" id="3.20.20.80">
    <property type="entry name" value="Glycosidases"/>
    <property type="match status" value="1"/>
</dbReference>
<dbReference type="InterPro" id="IPR017853">
    <property type="entry name" value="GH"/>
</dbReference>
<feature type="signal peptide" evidence="8">
    <location>
        <begin position="1"/>
        <end position="25"/>
    </location>
</feature>
<dbReference type="SUPFAM" id="SSF54556">
    <property type="entry name" value="Chitinase insertion domain"/>
    <property type="match status" value="1"/>
</dbReference>
<evidence type="ECO:0000256" key="7">
    <source>
        <dbReference type="RuleBase" id="RU004453"/>
    </source>
</evidence>
<keyword evidence="11" id="KW-1185">Reference proteome</keyword>
<dbReference type="PROSITE" id="PS51910">
    <property type="entry name" value="GH18_2"/>
    <property type="match status" value="1"/>
</dbReference>
<reference evidence="10" key="1">
    <citation type="submission" date="2022-10" db="EMBL/GenBank/DDBJ databases">
        <title>Chitinophaga sp. nov., isolated from soil.</title>
        <authorList>
            <person name="Jeon C.O."/>
        </authorList>
    </citation>
    <scope>NUCLEOTIDE SEQUENCE</scope>
    <source>
        <strain evidence="10">R8</strain>
    </source>
</reference>
<gene>
    <name evidence="10" type="ORF">MKQ68_02820</name>
</gene>
<dbReference type="PANTHER" id="PTHR11177">
    <property type="entry name" value="CHITINASE"/>
    <property type="match status" value="1"/>
</dbReference>
<comment type="catalytic activity">
    <reaction evidence="1">
        <text>Random endo-hydrolysis of N-acetyl-beta-D-glucosaminide (1-&gt;4)-beta-linkages in chitin and chitodextrins.</text>
        <dbReference type="EC" id="3.2.1.14"/>
    </reaction>
</comment>
<evidence type="ECO:0000256" key="4">
    <source>
        <dbReference type="ARBA" id="ARBA00023024"/>
    </source>
</evidence>
<sequence>MRYVKTGFPIIALLLVCLAFRHEQAAPSKVIIGYVGGFRGLVDASVINAAGLTHINYAFVDVQKGRAFLTNERTDTVNFRRLVALKKINPSLQILISIGGWSWSENFSDAALTDASRKLFAHSATDIVARYQLDGVDIDWEYPGIPGEEGNVYRPEDKQNFTLMFQALRASLDSLQQRTGKRYLLTTAVGGSKSCVDHTEMDKAQQYLDYVNIMTYDYRTEGSRTTGHHTNLYPATGEANGSSAHRSIQLYLDAGVPASKIVMGIAFYGRAWQMADADNNGLLRKPKAGIRGAGFTDIKDKLLTTEGYVRHWDDSAKAPYLFHPDKKIFLSYDDESSVTQKCNYVKQHGLAGVMFWEYNSDLKGYLLSTINQQFR</sequence>
<feature type="chain" id="PRO_5046329672" description="chitinase" evidence="8">
    <location>
        <begin position="26"/>
        <end position="375"/>
    </location>
</feature>
<dbReference type="InterPro" id="IPR001579">
    <property type="entry name" value="Glyco_hydro_18_chit_AS"/>
</dbReference>
<name>A0ABY6J6Y5_9BACT</name>
<dbReference type="Pfam" id="PF00704">
    <property type="entry name" value="Glyco_hydro_18"/>
    <property type="match status" value="1"/>
</dbReference>
<evidence type="ECO:0000256" key="1">
    <source>
        <dbReference type="ARBA" id="ARBA00000822"/>
    </source>
</evidence>
<comment type="similarity">
    <text evidence="7">Belongs to the glycosyl hydrolase 18 family.</text>
</comment>
<dbReference type="InterPro" id="IPR011583">
    <property type="entry name" value="Chitinase_II/V-like_cat"/>
</dbReference>
<keyword evidence="3 6" id="KW-0378">Hydrolase</keyword>
<dbReference type="SUPFAM" id="SSF51445">
    <property type="entry name" value="(Trans)glycosidases"/>
    <property type="match status" value="1"/>
</dbReference>
<keyword evidence="4" id="KW-0146">Chitin degradation</keyword>
<dbReference type="Gene3D" id="3.10.50.10">
    <property type="match status" value="1"/>
</dbReference>
<dbReference type="InterPro" id="IPR029070">
    <property type="entry name" value="Chitinase_insertion_sf"/>
</dbReference>